<dbReference type="AlphaFoldDB" id="A0A0A1V544"/>
<sequence>MEWLARARNNQDATRCKSRFASQRFCSSSVAVVGPGYPSDEKAGKMKAVQSGAGRVPSIRLRCSSCATCRQRPPTRCAKERHSCDSGPGARQQPEPGLVVSGGYDARKPSSTSNEAGLEIAATQIAGKAPSFEPAGRERYLGPSQEESMSLLLSLRACSARSPQRTRRRRRPEARDWATSESGKPYFWYGVMVNKDQAESQTKKQAKAQVLFKFPRSRLGKGKQGLEACACADEVV</sequence>
<accession>A0A0A1V544</accession>
<reference evidence="2 3" key="1">
    <citation type="submission" date="2014-02" db="EMBL/GenBank/DDBJ databases">
        <title>The genome sequence of the entomopathogenic fungus Metarhizium robertsii ARSEF 2575.</title>
        <authorList>
            <person name="Giuliano Garisto Donzelli B."/>
            <person name="Roe B.A."/>
            <person name="Macmil S.L."/>
            <person name="Krasnoff S.B."/>
            <person name="Gibson D.M."/>
        </authorList>
    </citation>
    <scope>NUCLEOTIDE SEQUENCE [LARGE SCALE GENOMIC DNA]</scope>
    <source>
        <strain evidence="2 3">ARSEF 2575</strain>
    </source>
</reference>
<gene>
    <name evidence="2" type="ORF">X797_000020</name>
</gene>
<feature type="region of interest" description="Disordered" evidence="1">
    <location>
        <begin position="77"/>
        <end position="112"/>
    </location>
</feature>
<dbReference type="EMBL" id="JELW01000001">
    <property type="protein sequence ID" value="EXV05309.1"/>
    <property type="molecule type" value="Genomic_DNA"/>
</dbReference>
<comment type="caution">
    <text evidence="2">The sequence shown here is derived from an EMBL/GenBank/DDBJ whole genome shotgun (WGS) entry which is preliminary data.</text>
</comment>
<proteinExistence type="predicted"/>
<organism evidence="2 3">
    <name type="scientific">Metarhizium robertsii</name>
    <dbReference type="NCBI Taxonomy" id="568076"/>
    <lineage>
        <taxon>Eukaryota</taxon>
        <taxon>Fungi</taxon>
        <taxon>Dikarya</taxon>
        <taxon>Ascomycota</taxon>
        <taxon>Pezizomycotina</taxon>
        <taxon>Sordariomycetes</taxon>
        <taxon>Hypocreomycetidae</taxon>
        <taxon>Hypocreales</taxon>
        <taxon>Clavicipitaceae</taxon>
        <taxon>Metarhizium</taxon>
    </lineage>
</organism>
<protein>
    <submittedName>
        <fullName evidence="2">Uncharacterized protein</fullName>
    </submittedName>
</protein>
<dbReference type="Proteomes" id="UP000030151">
    <property type="component" value="Unassembled WGS sequence"/>
</dbReference>
<evidence type="ECO:0000313" key="3">
    <source>
        <dbReference type="Proteomes" id="UP000030151"/>
    </source>
</evidence>
<dbReference type="HOGENOM" id="CLU_1175672_0_0_1"/>
<name>A0A0A1V544_9HYPO</name>
<evidence type="ECO:0000313" key="2">
    <source>
        <dbReference type="EMBL" id="EXV05309.1"/>
    </source>
</evidence>
<evidence type="ECO:0000256" key="1">
    <source>
        <dbReference type="SAM" id="MobiDB-lite"/>
    </source>
</evidence>